<keyword evidence="1" id="KW-0472">Membrane</keyword>
<dbReference type="Proteomes" id="UP001285441">
    <property type="component" value="Unassembled WGS sequence"/>
</dbReference>
<comment type="caution">
    <text evidence="2">The sequence shown here is derived from an EMBL/GenBank/DDBJ whole genome shotgun (WGS) entry which is preliminary data.</text>
</comment>
<reference evidence="2" key="1">
    <citation type="journal article" date="2023" name="Mol. Phylogenet. Evol.">
        <title>Genome-scale phylogeny and comparative genomics of the fungal order Sordariales.</title>
        <authorList>
            <person name="Hensen N."/>
            <person name="Bonometti L."/>
            <person name="Westerberg I."/>
            <person name="Brannstrom I.O."/>
            <person name="Guillou S."/>
            <person name="Cros-Aarteil S."/>
            <person name="Calhoun S."/>
            <person name="Haridas S."/>
            <person name="Kuo A."/>
            <person name="Mondo S."/>
            <person name="Pangilinan J."/>
            <person name="Riley R."/>
            <person name="LaButti K."/>
            <person name="Andreopoulos B."/>
            <person name="Lipzen A."/>
            <person name="Chen C."/>
            <person name="Yan M."/>
            <person name="Daum C."/>
            <person name="Ng V."/>
            <person name="Clum A."/>
            <person name="Steindorff A."/>
            <person name="Ohm R.A."/>
            <person name="Martin F."/>
            <person name="Silar P."/>
            <person name="Natvig D.O."/>
            <person name="Lalanne C."/>
            <person name="Gautier V."/>
            <person name="Ament-Velasquez S.L."/>
            <person name="Kruys A."/>
            <person name="Hutchinson M.I."/>
            <person name="Powell A.J."/>
            <person name="Barry K."/>
            <person name="Miller A.N."/>
            <person name="Grigoriev I.V."/>
            <person name="Debuchy R."/>
            <person name="Gladieux P."/>
            <person name="Hiltunen Thoren M."/>
            <person name="Johannesson H."/>
        </authorList>
    </citation>
    <scope>NUCLEOTIDE SEQUENCE</scope>
    <source>
        <strain evidence="2">CBS 232.78</strain>
    </source>
</reference>
<organism evidence="2 3">
    <name type="scientific">Podospora didyma</name>
    <dbReference type="NCBI Taxonomy" id="330526"/>
    <lineage>
        <taxon>Eukaryota</taxon>
        <taxon>Fungi</taxon>
        <taxon>Dikarya</taxon>
        <taxon>Ascomycota</taxon>
        <taxon>Pezizomycotina</taxon>
        <taxon>Sordariomycetes</taxon>
        <taxon>Sordariomycetidae</taxon>
        <taxon>Sordariales</taxon>
        <taxon>Podosporaceae</taxon>
        <taxon>Podospora</taxon>
    </lineage>
</organism>
<feature type="transmembrane region" description="Helical" evidence="1">
    <location>
        <begin position="296"/>
        <end position="321"/>
    </location>
</feature>
<sequence length="382" mass="43270">MASQPFPRVMPTLALLVAMHVTAVVAWPSMDRFESWYPQYRTTFETIMRQNCTGFLKAYRSGDYSNEIDYVGGGDEHSQNIQPLVQCLLENTSEYVKTSMSASQVLLGVTPTILSILGASVEESALLYIVGRRPFLAWILALGSPSLYFNRAFEYRNPHEIIQGHNEHLPQHRPGGWKSAGIVCLEYLLAMASVTNIAVQTWELGLQTFSSVWPETFLAPSVWAVLRVILHLLGMVLVRMRIRRNGGGIKSGQQISFWRWCQTVFPRCRDACTTEFRPCVTQDDVSVDTFKETKRFLCLAWLLHTLSVAHILYGTLIFSSLSFIGTRDATMVLGRFMASVLCCRVILMYEIAGCRQAYRRSNDDVVTVVQQVVSGKRVREMW</sequence>
<feature type="transmembrane region" description="Helical" evidence="1">
    <location>
        <begin position="333"/>
        <end position="352"/>
    </location>
</feature>
<protein>
    <submittedName>
        <fullName evidence="2">Uncharacterized protein</fullName>
    </submittedName>
</protein>
<keyword evidence="1" id="KW-1133">Transmembrane helix</keyword>
<evidence type="ECO:0000313" key="3">
    <source>
        <dbReference type="Proteomes" id="UP001285441"/>
    </source>
</evidence>
<gene>
    <name evidence="2" type="ORF">B0H63DRAFT_464309</name>
</gene>
<feature type="transmembrane region" description="Helical" evidence="1">
    <location>
        <begin position="12"/>
        <end position="30"/>
    </location>
</feature>
<dbReference type="AlphaFoldDB" id="A0AAE0NY00"/>
<proteinExistence type="predicted"/>
<evidence type="ECO:0000313" key="2">
    <source>
        <dbReference type="EMBL" id="KAK3389771.1"/>
    </source>
</evidence>
<feature type="transmembrane region" description="Helical" evidence="1">
    <location>
        <begin position="222"/>
        <end position="240"/>
    </location>
</feature>
<evidence type="ECO:0000256" key="1">
    <source>
        <dbReference type="SAM" id="Phobius"/>
    </source>
</evidence>
<dbReference type="EMBL" id="JAULSW010000002">
    <property type="protein sequence ID" value="KAK3389771.1"/>
    <property type="molecule type" value="Genomic_DNA"/>
</dbReference>
<accession>A0AAE0NY00</accession>
<reference evidence="2" key="2">
    <citation type="submission" date="2023-06" db="EMBL/GenBank/DDBJ databases">
        <authorList>
            <consortium name="Lawrence Berkeley National Laboratory"/>
            <person name="Haridas S."/>
            <person name="Hensen N."/>
            <person name="Bonometti L."/>
            <person name="Westerberg I."/>
            <person name="Brannstrom I.O."/>
            <person name="Guillou S."/>
            <person name="Cros-Aarteil S."/>
            <person name="Calhoun S."/>
            <person name="Kuo A."/>
            <person name="Mondo S."/>
            <person name="Pangilinan J."/>
            <person name="Riley R."/>
            <person name="LaButti K."/>
            <person name="Andreopoulos B."/>
            <person name="Lipzen A."/>
            <person name="Chen C."/>
            <person name="Yanf M."/>
            <person name="Daum C."/>
            <person name="Ng V."/>
            <person name="Clum A."/>
            <person name="Steindorff A."/>
            <person name="Ohm R."/>
            <person name="Martin F."/>
            <person name="Silar P."/>
            <person name="Natvig D."/>
            <person name="Lalanne C."/>
            <person name="Gautier V."/>
            <person name="Ament-velasquez S.L."/>
            <person name="Kruys A."/>
            <person name="Hutchinson M.I."/>
            <person name="Powell A.J."/>
            <person name="Barry K."/>
            <person name="Miller A.N."/>
            <person name="Grigoriev I.V."/>
            <person name="Debuchy R."/>
            <person name="Gladieux P."/>
            <person name="Thoren M.H."/>
            <person name="Johannesson H."/>
        </authorList>
    </citation>
    <scope>NUCLEOTIDE SEQUENCE</scope>
    <source>
        <strain evidence="2">CBS 232.78</strain>
    </source>
</reference>
<name>A0AAE0NY00_9PEZI</name>
<keyword evidence="3" id="KW-1185">Reference proteome</keyword>
<keyword evidence="1" id="KW-0812">Transmembrane</keyword>
<feature type="transmembrane region" description="Helical" evidence="1">
    <location>
        <begin position="180"/>
        <end position="202"/>
    </location>
</feature>